<feature type="compositionally biased region" description="Basic and acidic residues" evidence="1">
    <location>
        <begin position="166"/>
        <end position="179"/>
    </location>
</feature>
<dbReference type="InParanoid" id="A0A2P5AQJ7"/>
<evidence type="ECO:0000313" key="3">
    <source>
        <dbReference type="Proteomes" id="UP000237000"/>
    </source>
</evidence>
<gene>
    <name evidence="2" type="ORF">TorRG33x02_344250</name>
</gene>
<dbReference type="Proteomes" id="UP000237000">
    <property type="component" value="Unassembled WGS sequence"/>
</dbReference>
<dbReference type="EMBL" id="JXTC01000741">
    <property type="protein sequence ID" value="PON38815.1"/>
    <property type="molecule type" value="Genomic_DNA"/>
</dbReference>
<name>A0A2P5AQJ7_TREOI</name>
<reference evidence="3" key="1">
    <citation type="submission" date="2016-06" db="EMBL/GenBank/DDBJ databases">
        <title>Parallel loss of symbiosis genes in relatives of nitrogen-fixing non-legume Parasponia.</title>
        <authorList>
            <person name="Van Velzen R."/>
            <person name="Holmer R."/>
            <person name="Bu F."/>
            <person name="Rutten L."/>
            <person name="Van Zeijl A."/>
            <person name="Liu W."/>
            <person name="Santuari L."/>
            <person name="Cao Q."/>
            <person name="Sharma T."/>
            <person name="Shen D."/>
            <person name="Roswanjaya Y."/>
            <person name="Wardhani T."/>
            <person name="Kalhor M.S."/>
            <person name="Jansen J."/>
            <person name="Van den Hoogen J."/>
            <person name="Gungor B."/>
            <person name="Hartog M."/>
            <person name="Hontelez J."/>
            <person name="Verver J."/>
            <person name="Yang W.-C."/>
            <person name="Schijlen E."/>
            <person name="Repin R."/>
            <person name="Schilthuizen M."/>
            <person name="Schranz E."/>
            <person name="Heidstra R."/>
            <person name="Miyata K."/>
            <person name="Fedorova E."/>
            <person name="Kohlen W."/>
            <person name="Bisseling T."/>
            <person name="Smit S."/>
            <person name="Geurts R."/>
        </authorList>
    </citation>
    <scope>NUCLEOTIDE SEQUENCE [LARGE SCALE GENOMIC DNA]</scope>
    <source>
        <strain evidence="3">cv. RG33-2</strain>
    </source>
</reference>
<feature type="compositionally biased region" description="Basic and acidic residues" evidence="1">
    <location>
        <begin position="42"/>
        <end position="69"/>
    </location>
</feature>
<feature type="non-terminal residue" evidence="2">
    <location>
        <position position="1"/>
    </location>
</feature>
<evidence type="ECO:0000313" key="2">
    <source>
        <dbReference type="EMBL" id="PON38815.1"/>
    </source>
</evidence>
<feature type="region of interest" description="Disordered" evidence="1">
    <location>
        <begin position="1"/>
        <end position="91"/>
    </location>
</feature>
<feature type="compositionally biased region" description="Polar residues" evidence="1">
    <location>
        <begin position="81"/>
        <end position="91"/>
    </location>
</feature>
<organism evidence="2 3">
    <name type="scientific">Trema orientale</name>
    <name type="common">Charcoal tree</name>
    <name type="synonym">Celtis orientalis</name>
    <dbReference type="NCBI Taxonomy" id="63057"/>
    <lineage>
        <taxon>Eukaryota</taxon>
        <taxon>Viridiplantae</taxon>
        <taxon>Streptophyta</taxon>
        <taxon>Embryophyta</taxon>
        <taxon>Tracheophyta</taxon>
        <taxon>Spermatophyta</taxon>
        <taxon>Magnoliopsida</taxon>
        <taxon>eudicotyledons</taxon>
        <taxon>Gunneridae</taxon>
        <taxon>Pentapetalae</taxon>
        <taxon>rosids</taxon>
        <taxon>fabids</taxon>
        <taxon>Rosales</taxon>
        <taxon>Cannabaceae</taxon>
        <taxon>Trema</taxon>
    </lineage>
</organism>
<accession>A0A2P5AQJ7</accession>
<protein>
    <submittedName>
        <fullName evidence="2">Uncharacterized protein</fullName>
    </submittedName>
</protein>
<dbReference type="AlphaFoldDB" id="A0A2P5AQJ7"/>
<proteinExistence type="predicted"/>
<comment type="caution">
    <text evidence="2">The sequence shown here is derived from an EMBL/GenBank/DDBJ whole genome shotgun (WGS) entry which is preliminary data.</text>
</comment>
<sequence>SNKPPTGFDKASGSNNLSAPHEDTDGNHGANKKGVGFGILDVQKEVKPDTTIADKSDKGSNIKGEKSSDKAIVPDVPRSDNLGTKSNTRSSVKYQTLVAKTVASKPPKSPLNKNEGGSRLFRCSLHCIWHWSNSSTPTLGIILMRQSPPYITRPHSFSSLSPATHEATDDGEHDDRDLALVDNSDGNQNTDNDDLAGEVPSGDVHSNVGKIGNDLLSENFCNGIQIDLHLNLQSC</sequence>
<evidence type="ECO:0000256" key="1">
    <source>
        <dbReference type="SAM" id="MobiDB-lite"/>
    </source>
</evidence>
<keyword evidence="3" id="KW-1185">Reference proteome</keyword>
<feature type="region of interest" description="Disordered" evidence="1">
    <location>
        <begin position="154"/>
        <end position="204"/>
    </location>
</feature>